<comment type="caution">
    <text evidence="2">The sequence shown here is derived from an EMBL/GenBank/DDBJ whole genome shotgun (WGS) entry which is preliminary data.</text>
</comment>
<evidence type="ECO:0000256" key="1">
    <source>
        <dbReference type="SAM" id="MobiDB-lite"/>
    </source>
</evidence>
<organism evidence="2 3">
    <name type="scientific">Cladorrhinum samala</name>
    <dbReference type="NCBI Taxonomy" id="585594"/>
    <lineage>
        <taxon>Eukaryota</taxon>
        <taxon>Fungi</taxon>
        <taxon>Dikarya</taxon>
        <taxon>Ascomycota</taxon>
        <taxon>Pezizomycotina</taxon>
        <taxon>Sordariomycetes</taxon>
        <taxon>Sordariomycetidae</taxon>
        <taxon>Sordariales</taxon>
        <taxon>Podosporaceae</taxon>
        <taxon>Cladorrhinum</taxon>
    </lineage>
</organism>
<dbReference type="EMBL" id="MU865194">
    <property type="protein sequence ID" value="KAK4456562.1"/>
    <property type="molecule type" value="Genomic_DNA"/>
</dbReference>
<feature type="region of interest" description="Disordered" evidence="1">
    <location>
        <begin position="1"/>
        <end position="21"/>
    </location>
</feature>
<gene>
    <name evidence="2" type="ORF">QBC42DRAFT_281008</name>
</gene>
<dbReference type="Proteomes" id="UP001321749">
    <property type="component" value="Unassembled WGS sequence"/>
</dbReference>
<reference evidence="2" key="2">
    <citation type="submission" date="2023-06" db="EMBL/GenBank/DDBJ databases">
        <authorList>
            <consortium name="Lawrence Berkeley National Laboratory"/>
            <person name="Mondo S.J."/>
            <person name="Hensen N."/>
            <person name="Bonometti L."/>
            <person name="Westerberg I."/>
            <person name="Brannstrom I.O."/>
            <person name="Guillou S."/>
            <person name="Cros-Aarteil S."/>
            <person name="Calhoun S."/>
            <person name="Haridas S."/>
            <person name="Kuo A."/>
            <person name="Pangilinan J."/>
            <person name="Riley R."/>
            <person name="Labutti K."/>
            <person name="Andreopoulos B."/>
            <person name="Lipzen A."/>
            <person name="Chen C."/>
            <person name="Yanf M."/>
            <person name="Daum C."/>
            <person name="Ng V."/>
            <person name="Clum A."/>
            <person name="Steindorff A."/>
            <person name="Ohm R."/>
            <person name="Martin F."/>
            <person name="Silar P."/>
            <person name="Natvig D."/>
            <person name="Lalanne C."/>
            <person name="Gautier V."/>
            <person name="Ament-Velasquez S.L."/>
            <person name="Kruys A."/>
            <person name="Hutchinson M.I."/>
            <person name="Powell A.J."/>
            <person name="Barry K."/>
            <person name="Miller A.N."/>
            <person name="Grigoriev I.V."/>
            <person name="Debuchy R."/>
            <person name="Gladieux P."/>
            <person name="Thoren M.H."/>
            <person name="Johannesson H."/>
        </authorList>
    </citation>
    <scope>NUCLEOTIDE SEQUENCE</scope>
    <source>
        <strain evidence="2">PSN324</strain>
    </source>
</reference>
<evidence type="ECO:0000313" key="3">
    <source>
        <dbReference type="Proteomes" id="UP001321749"/>
    </source>
</evidence>
<protein>
    <submittedName>
        <fullName evidence="2">Uncharacterized protein</fullName>
    </submittedName>
</protein>
<name>A0AAV9HAH9_9PEZI</name>
<reference evidence="2" key="1">
    <citation type="journal article" date="2023" name="Mol. Phylogenet. Evol.">
        <title>Genome-scale phylogeny and comparative genomics of the fungal order Sordariales.</title>
        <authorList>
            <person name="Hensen N."/>
            <person name="Bonometti L."/>
            <person name="Westerberg I."/>
            <person name="Brannstrom I.O."/>
            <person name="Guillou S."/>
            <person name="Cros-Aarteil S."/>
            <person name="Calhoun S."/>
            <person name="Haridas S."/>
            <person name="Kuo A."/>
            <person name="Mondo S."/>
            <person name="Pangilinan J."/>
            <person name="Riley R."/>
            <person name="LaButti K."/>
            <person name="Andreopoulos B."/>
            <person name="Lipzen A."/>
            <person name="Chen C."/>
            <person name="Yan M."/>
            <person name="Daum C."/>
            <person name="Ng V."/>
            <person name="Clum A."/>
            <person name="Steindorff A."/>
            <person name="Ohm R.A."/>
            <person name="Martin F."/>
            <person name="Silar P."/>
            <person name="Natvig D.O."/>
            <person name="Lalanne C."/>
            <person name="Gautier V."/>
            <person name="Ament-Velasquez S.L."/>
            <person name="Kruys A."/>
            <person name="Hutchinson M.I."/>
            <person name="Powell A.J."/>
            <person name="Barry K."/>
            <person name="Miller A.N."/>
            <person name="Grigoriev I.V."/>
            <person name="Debuchy R."/>
            <person name="Gladieux P."/>
            <person name="Hiltunen Thoren M."/>
            <person name="Johannesson H."/>
        </authorList>
    </citation>
    <scope>NUCLEOTIDE SEQUENCE</scope>
    <source>
        <strain evidence="2">PSN324</strain>
    </source>
</reference>
<keyword evidence="3" id="KW-1185">Reference proteome</keyword>
<accession>A0AAV9HAH9</accession>
<proteinExistence type="predicted"/>
<dbReference type="AlphaFoldDB" id="A0AAV9HAH9"/>
<evidence type="ECO:0000313" key="2">
    <source>
        <dbReference type="EMBL" id="KAK4456562.1"/>
    </source>
</evidence>
<sequence length="291" mass="32190">MEVTIPLHPKSGELRPMRNPPGFTGTREKALEYDPDDYTVVNVYVDTVQYGKYSGHASVALIILRFTVRFRPGNKRLRSFHIDIEFSRLHGEEDNNDMDPAPKVLALAPEDCRGKLFTEERDISTSLGLGLAAPLGGPSLEANAGIERSSTVFKEHEMRLSGWKRSGSLSSSSSSAAAVVDNFAVWDCVEAKKVAKGVLPNFRAAMIVQYPENKRFQAILKLDVERGLWDSKSRLFDWAGLFGKKEADDPLIFDPTQPIGASLIEGNDFTGINLEELTSFQPIPTLPSGYN</sequence>